<dbReference type="InterPro" id="IPR002104">
    <property type="entry name" value="Integrase_catalytic"/>
</dbReference>
<dbReference type="Gene3D" id="1.10.443.10">
    <property type="entry name" value="Intergrase catalytic core"/>
    <property type="match status" value="1"/>
</dbReference>
<keyword evidence="1" id="KW-0238">DNA-binding</keyword>
<evidence type="ECO:0000259" key="3">
    <source>
        <dbReference type="PROSITE" id="PS51898"/>
    </source>
</evidence>
<keyword evidence="2" id="KW-0233">DNA recombination</keyword>
<dbReference type="InterPro" id="IPR013762">
    <property type="entry name" value="Integrase-like_cat_sf"/>
</dbReference>
<evidence type="ECO:0000313" key="4">
    <source>
        <dbReference type="EMBL" id="UOA14478.1"/>
    </source>
</evidence>
<dbReference type="InterPro" id="IPR011010">
    <property type="entry name" value="DNA_brk_join_enz"/>
</dbReference>
<name>A0ABY3ZIX2_9RHOB</name>
<evidence type="ECO:0000256" key="1">
    <source>
        <dbReference type="ARBA" id="ARBA00023125"/>
    </source>
</evidence>
<dbReference type="Pfam" id="PF00589">
    <property type="entry name" value="Phage_integrase"/>
    <property type="match status" value="1"/>
</dbReference>
<feature type="domain" description="Tyr recombinase" evidence="3">
    <location>
        <begin position="173"/>
        <end position="343"/>
    </location>
</feature>
<dbReference type="EMBL" id="CP085144">
    <property type="protein sequence ID" value="UOA14478.1"/>
    <property type="molecule type" value="Genomic_DNA"/>
</dbReference>
<sequence length="347" mass="40034">MKPPRPRIVKDKLKWRFRPEKNAWEPIFRIRWTEDGKRKEKNITLDWRGDAQRLDRLYWECRSGRNAAQQRPPKHTWRACIIAWRSDHIVQQKLAASTRASYRRDMDRIMEKNGAKDMARTTRPALKAALAKMSDTPRKASKYAQVVSILWNYATTELDWPLGPNPAKKLASYKPAREYEPWPTWLVEKLDTAPMNVQIAAQLILGTGQRPNAAISMKRDQFHGDTMTVLDEKSGELFETYCPVRLRDFIAGLPPRGDHLIAKNLRQPVGYDAVEKAFRAWRGTIGDAAKQFTLHGLRKLAIVELAEAGCSDAEIQAVTNQSAEMVAYYRRRANRLKLSKAAQERRR</sequence>
<dbReference type="Proteomes" id="UP000831019">
    <property type="component" value="Chromosome"/>
</dbReference>
<proteinExistence type="predicted"/>
<evidence type="ECO:0000256" key="2">
    <source>
        <dbReference type="ARBA" id="ARBA00023172"/>
    </source>
</evidence>
<keyword evidence="5" id="KW-1185">Reference proteome</keyword>
<dbReference type="SUPFAM" id="SSF56349">
    <property type="entry name" value="DNA breaking-rejoining enzymes"/>
    <property type="match status" value="1"/>
</dbReference>
<dbReference type="PROSITE" id="PS51898">
    <property type="entry name" value="TYR_RECOMBINASE"/>
    <property type="match status" value="1"/>
</dbReference>
<dbReference type="Gene3D" id="1.10.150.130">
    <property type="match status" value="1"/>
</dbReference>
<evidence type="ECO:0000313" key="5">
    <source>
        <dbReference type="Proteomes" id="UP000831019"/>
    </source>
</evidence>
<organism evidence="4 5">
    <name type="scientific">Sulfitobacter dubius</name>
    <dbReference type="NCBI Taxonomy" id="218673"/>
    <lineage>
        <taxon>Bacteria</taxon>
        <taxon>Pseudomonadati</taxon>
        <taxon>Pseudomonadota</taxon>
        <taxon>Alphaproteobacteria</taxon>
        <taxon>Rhodobacterales</taxon>
        <taxon>Roseobacteraceae</taxon>
        <taxon>Sulfitobacter</taxon>
    </lineage>
</organism>
<protein>
    <recommendedName>
        <fullName evidence="3">Tyr recombinase domain-containing protein</fullName>
    </recommendedName>
</protein>
<gene>
    <name evidence="4" type="ORF">DSM109990_01284</name>
</gene>
<accession>A0ABY3ZIX2</accession>
<reference evidence="5" key="1">
    <citation type="journal article" date="2022" name="Microorganisms">
        <title>Beyond the ABCs#Discovery of Three New Plasmid Types in Rhodobacterales (RepQ, RepY, RepW).</title>
        <authorList>
            <person name="Freese H.M."/>
            <person name="Ringel V."/>
            <person name="Overmann J."/>
            <person name="Petersen J."/>
        </authorList>
    </citation>
    <scope>NUCLEOTIDE SEQUENCE [LARGE SCALE GENOMIC DNA]</scope>
    <source>
        <strain evidence="5">DSM 109990</strain>
    </source>
</reference>
<dbReference type="InterPro" id="IPR010998">
    <property type="entry name" value="Integrase_recombinase_N"/>
</dbReference>